<dbReference type="PANTHER" id="PTHR10815">
    <property type="entry name" value="METHYLATED-DNA--PROTEIN-CYSTEINE METHYLTRANSFERASE"/>
    <property type="match status" value="1"/>
</dbReference>
<dbReference type="SUPFAM" id="SSF53155">
    <property type="entry name" value="Methylated DNA-protein cysteine methyltransferase domain"/>
    <property type="match status" value="1"/>
</dbReference>
<evidence type="ECO:0000256" key="6">
    <source>
        <dbReference type="ARBA" id="ARBA00022763"/>
    </source>
</evidence>
<dbReference type="SUPFAM" id="SSF46689">
    <property type="entry name" value="Homeodomain-like"/>
    <property type="match status" value="1"/>
</dbReference>
<evidence type="ECO:0000256" key="2">
    <source>
        <dbReference type="ARBA" id="ARBA00008711"/>
    </source>
</evidence>
<evidence type="ECO:0000259" key="11">
    <source>
        <dbReference type="PROSITE" id="PS01124"/>
    </source>
</evidence>
<dbReference type="PANTHER" id="PTHR10815:SF13">
    <property type="entry name" value="METHYLATED-DNA--PROTEIN-CYSTEINE METHYLTRANSFERASE"/>
    <property type="match status" value="1"/>
</dbReference>
<keyword evidence="8" id="KW-0804">Transcription</keyword>
<dbReference type="PROSITE" id="PS00374">
    <property type="entry name" value="MGMT"/>
    <property type="match status" value="1"/>
</dbReference>
<keyword evidence="5 12" id="KW-0808">Transferase</keyword>
<protein>
    <recommendedName>
        <fullName evidence="3">methylated-DNA--[protein]-cysteine S-methyltransferase</fullName>
        <ecNumber evidence="3">2.1.1.63</ecNumber>
    </recommendedName>
</protein>
<dbReference type="CDD" id="cd06445">
    <property type="entry name" value="ATase"/>
    <property type="match status" value="1"/>
</dbReference>
<dbReference type="SUPFAM" id="SSF46767">
    <property type="entry name" value="Methylated DNA-protein cysteine methyltransferase, C-terminal domain"/>
    <property type="match status" value="1"/>
</dbReference>
<accession>A0A0K6IMQ3</accession>
<dbReference type="GO" id="GO:0043565">
    <property type="term" value="F:sequence-specific DNA binding"/>
    <property type="evidence" value="ECO:0007669"/>
    <property type="project" value="InterPro"/>
</dbReference>
<comment type="similarity">
    <text evidence="2">Belongs to the MGMT family.</text>
</comment>
<dbReference type="NCBIfam" id="TIGR00589">
    <property type="entry name" value="ogt"/>
    <property type="match status" value="1"/>
</dbReference>
<dbReference type="SMART" id="SM00342">
    <property type="entry name" value="HTH_ARAC"/>
    <property type="match status" value="1"/>
</dbReference>
<evidence type="ECO:0000256" key="8">
    <source>
        <dbReference type="ARBA" id="ARBA00023163"/>
    </source>
</evidence>
<gene>
    <name evidence="12" type="ORF">Ga0061065_106205</name>
</gene>
<dbReference type="InterPro" id="IPR014048">
    <property type="entry name" value="MethylDNA_cys_MeTrfase_DNA-bd"/>
</dbReference>
<organism evidence="12 13">
    <name type="scientific">Marinomonas fungiae</name>
    <dbReference type="NCBI Taxonomy" id="1137284"/>
    <lineage>
        <taxon>Bacteria</taxon>
        <taxon>Pseudomonadati</taxon>
        <taxon>Pseudomonadota</taxon>
        <taxon>Gammaproteobacteria</taxon>
        <taxon>Oceanospirillales</taxon>
        <taxon>Oceanospirillaceae</taxon>
        <taxon>Marinomonas</taxon>
    </lineage>
</organism>
<dbReference type="Gene3D" id="1.10.10.10">
    <property type="entry name" value="Winged helix-like DNA-binding domain superfamily/Winged helix DNA-binding domain"/>
    <property type="match status" value="1"/>
</dbReference>
<sequence>MSHSHDYQRIQQAIEFIVQETPVQPSLEAIANAVHLSPFHFQRMFQQWAGVSPKKFMQFISIEHAKTLLEQDYTLQQTSLEVGLSSSSRLHDLFISIEGMTPGQYKSGGLGLYIDYHFYLTIFGDVLIAATERGICHMAFCEDRQSALQELTSQFEQATLRHQEHPHHQQGMAIFSNSNAALEPIKLHLAGTPFQLKVWQSLLSIPSGQLSNYAQIAQNIGKPTAARAVGTAIAKNPIAYLIPCHRVIRNTGELGNYRWGKSRKTAMIGWEAAQSDIEQNHE</sequence>
<dbReference type="GO" id="GO:0003908">
    <property type="term" value="F:methylated-DNA-[protein]-cysteine S-methyltransferase activity"/>
    <property type="evidence" value="ECO:0007669"/>
    <property type="project" value="UniProtKB-EC"/>
</dbReference>
<dbReference type="GO" id="GO:0003700">
    <property type="term" value="F:DNA-binding transcription factor activity"/>
    <property type="evidence" value="ECO:0007669"/>
    <property type="project" value="InterPro"/>
</dbReference>
<dbReference type="Proteomes" id="UP000182769">
    <property type="component" value="Unassembled WGS sequence"/>
</dbReference>
<dbReference type="InterPro" id="IPR036217">
    <property type="entry name" value="MethylDNA_cys_MeTrfase_DNAb"/>
</dbReference>
<evidence type="ECO:0000256" key="3">
    <source>
        <dbReference type="ARBA" id="ARBA00011918"/>
    </source>
</evidence>
<dbReference type="InterPro" id="IPR008332">
    <property type="entry name" value="MethylG_MeTrfase_N"/>
</dbReference>
<evidence type="ECO:0000256" key="4">
    <source>
        <dbReference type="ARBA" id="ARBA00022603"/>
    </source>
</evidence>
<dbReference type="Pfam" id="PF01035">
    <property type="entry name" value="DNA_binding_1"/>
    <property type="match status" value="1"/>
</dbReference>
<dbReference type="InterPro" id="IPR009057">
    <property type="entry name" value="Homeodomain-like_sf"/>
</dbReference>
<dbReference type="PROSITE" id="PS01124">
    <property type="entry name" value="HTH_ARAC_FAMILY_2"/>
    <property type="match status" value="1"/>
</dbReference>
<dbReference type="Pfam" id="PF02870">
    <property type="entry name" value="Methyltransf_1N"/>
    <property type="match status" value="1"/>
</dbReference>
<evidence type="ECO:0000256" key="1">
    <source>
        <dbReference type="ARBA" id="ARBA00001286"/>
    </source>
</evidence>
<dbReference type="GO" id="GO:0006281">
    <property type="term" value="P:DNA repair"/>
    <property type="evidence" value="ECO:0007669"/>
    <property type="project" value="UniProtKB-KW"/>
</dbReference>
<dbReference type="RefSeq" id="WP_055463319.1">
    <property type="nucleotide sequence ID" value="NZ_CYHG01000006.1"/>
</dbReference>
<proteinExistence type="inferred from homology"/>
<dbReference type="EC" id="2.1.1.63" evidence="3"/>
<keyword evidence="13" id="KW-1185">Reference proteome</keyword>
<dbReference type="Gene3D" id="3.30.160.70">
    <property type="entry name" value="Methylated DNA-protein cysteine methyltransferase domain"/>
    <property type="match status" value="1"/>
</dbReference>
<evidence type="ECO:0000256" key="5">
    <source>
        <dbReference type="ARBA" id="ARBA00022679"/>
    </source>
</evidence>
<dbReference type="FunFam" id="1.10.10.10:FF:000214">
    <property type="entry name" value="Methylated-DNA--protein-cysteine methyltransferase"/>
    <property type="match status" value="1"/>
</dbReference>
<evidence type="ECO:0000256" key="10">
    <source>
        <dbReference type="ARBA" id="ARBA00049348"/>
    </source>
</evidence>
<feature type="domain" description="HTH araC/xylS-type" evidence="11">
    <location>
        <begin position="8"/>
        <end position="108"/>
    </location>
</feature>
<dbReference type="InterPro" id="IPR036388">
    <property type="entry name" value="WH-like_DNA-bd_sf"/>
</dbReference>
<comment type="catalytic activity">
    <reaction evidence="10">
        <text>a 6-O-methyl-2'-deoxyguanosine in DNA + L-cysteinyl-[protein] = S-methyl-L-cysteinyl-[protein] + a 2'-deoxyguanosine in DNA</text>
        <dbReference type="Rhea" id="RHEA:24000"/>
        <dbReference type="Rhea" id="RHEA-COMP:10131"/>
        <dbReference type="Rhea" id="RHEA-COMP:10132"/>
        <dbReference type="Rhea" id="RHEA-COMP:11367"/>
        <dbReference type="Rhea" id="RHEA-COMP:11368"/>
        <dbReference type="ChEBI" id="CHEBI:29950"/>
        <dbReference type="ChEBI" id="CHEBI:82612"/>
        <dbReference type="ChEBI" id="CHEBI:85445"/>
        <dbReference type="ChEBI" id="CHEBI:85448"/>
        <dbReference type="EC" id="2.1.1.63"/>
    </reaction>
</comment>
<name>A0A0K6IMQ3_9GAMM</name>
<evidence type="ECO:0000256" key="9">
    <source>
        <dbReference type="ARBA" id="ARBA00023204"/>
    </source>
</evidence>
<keyword evidence="6" id="KW-0227">DNA damage</keyword>
<evidence type="ECO:0000313" key="13">
    <source>
        <dbReference type="Proteomes" id="UP000182769"/>
    </source>
</evidence>
<keyword evidence="9" id="KW-0234">DNA repair</keyword>
<dbReference type="OrthoDB" id="9811249at2"/>
<dbReference type="Pfam" id="PF12833">
    <property type="entry name" value="HTH_18"/>
    <property type="match status" value="1"/>
</dbReference>
<dbReference type="Gene3D" id="1.10.10.60">
    <property type="entry name" value="Homeodomain-like"/>
    <property type="match status" value="2"/>
</dbReference>
<keyword evidence="4 12" id="KW-0489">Methyltransferase</keyword>
<comment type="catalytic activity">
    <reaction evidence="1">
        <text>a 4-O-methyl-thymidine in DNA + L-cysteinyl-[protein] = a thymidine in DNA + S-methyl-L-cysteinyl-[protein]</text>
        <dbReference type="Rhea" id="RHEA:53428"/>
        <dbReference type="Rhea" id="RHEA-COMP:10131"/>
        <dbReference type="Rhea" id="RHEA-COMP:10132"/>
        <dbReference type="Rhea" id="RHEA-COMP:13555"/>
        <dbReference type="Rhea" id="RHEA-COMP:13556"/>
        <dbReference type="ChEBI" id="CHEBI:29950"/>
        <dbReference type="ChEBI" id="CHEBI:82612"/>
        <dbReference type="ChEBI" id="CHEBI:137386"/>
        <dbReference type="ChEBI" id="CHEBI:137387"/>
        <dbReference type="EC" id="2.1.1.63"/>
    </reaction>
</comment>
<dbReference type="AlphaFoldDB" id="A0A0K6IMQ3"/>
<dbReference type="InterPro" id="IPR036631">
    <property type="entry name" value="MGMT_N_sf"/>
</dbReference>
<dbReference type="STRING" id="1137284.GCA_001418205_02251"/>
<dbReference type="GO" id="GO:0032259">
    <property type="term" value="P:methylation"/>
    <property type="evidence" value="ECO:0007669"/>
    <property type="project" value="UniProtKB-KW"/>
</dbReference>
<reference evidence="13" key="1">
    <citation type="submission" date="2015-08" db="EMBL/GenBank/DDBJ databases">
        <authorList>
            <person name="Varghese N."/>
        </authorList>
    </citation>
    <scope>NUCLEOTIDE SEQUENCE [LARGE SCALE GENOMIC DNA]</scope>
    <source>
        <strain evidence="13">JCM 18476</strain>
    </source>
</reference>
<dbReference type="EMBL" id="CYHG01000006">
    <property type="protein sequence ID" value="CUB04383.1"/>
    <property type="molecule type" value="Genomic_DNA"/>
</dbReference>
<keyword evidence="7" id="KW-0805">Transcription regulation</keyword>
<evidence type="ECO:0000256" key="7">
    <source>
        <dbReference type="ARBA" id="ARBA00023015"/>
    </source>
</evidence>
<evidence type="ECO:0000313" key="12">
    <source>
        <dbReference type="EMBL" id="CUB04383.1"/>
    </source>
</evidence>
<dbReference type="InterPro" id="IPR001497">
    <property type="entry name" value="MethylDNA_cys_MeTrfase_AS"/>
</dbReference>
<dbReference type="InterPro" id="IPR018060">
    <property type="entry name" value="HTH_AraC"/>
</dbReference>